<sequence length="155" mass="16346">MAAATEATAKRFFSSPLFAVVGASSNPAKFGHKVHAWYLNHKLPVTPINPSSPTVNVNGEDHPTLPDVKSLPRPTETSVSIITHPAITINVLKEAKSVGIPAVWLQPGTFDDDVLKFALADGTFEAVVYGEGGRGSEGWCVLVDGAKALKDAGKL</sequence>
<keyword evidence="3" id="KW-1185">Reference proteome</keyword>
<gene>
    <name evidence="2" type="ORF">A9Z42_0057870</name>
</gene>
<evidence type="ECO:0000313" key="2">
    <source>
        <dbReference type="EMBL" id="OTA05169.1"/>
    </source>
</evidence>
<dbReference type="InterPro" id="IPR036291">
    <property type="entry name" value="NAD(P)-bd_dom_sf"/>
</dbReference>
<dbReference type="AlphaFoldDB" id="A0A2H2ZDS3"/>
<feature type="domain" description="CoA-binding" evidence="1">
    <location>
        <begin position="12"/>
        <end position="109"/>
    </location>
</feature>
<reference evidence="2 3" key="1">
    <citation type="journal article" date="2015" name="Genome Announc.">
        <title>Genome sequence and annotation of Trichoderma parareesei, the ancestor of the cellulase producer Trichoderma reesei.</title>
        <authorList>
            <person name="Yang D."/>
            <person name="Pomraning K."/>
            <person name="Kopchinskiy A."/>
            <person name="Karimi Aghcheh R."/>
            <person name="Atanasova L."/>
            <person name="Chenthamara K."/>
            <person name="Baker S.E."/>
            <person name="Zhang R."/>
            <person name="Shen Q."/>
            <person name="Freitag M."/>
            <person name="Kubicek C.P."/>
            <person name="Druzhinina I.S."/>
        </authorList>
    </citation>
    <scope>NUCLEOTIDE SEQUENCE [LARGE SCALE GENOMIC DNA]</scope>
    <source>
        <strain evidence="2 3">CBS 125925</strain>
    </source>
</reference>
<evidence type="ECO:0000313" key="3">
    <source>
        <dbReference type="Proteomes" id="UP000219286"/>
    </source>
</evidence>
<organism evidence="2 3">
    <name type="scientific">Trichoderma parareesei</name>
    <name type="common">Filamentous fungus</name>
    <dbReference type="NCBI Taxonomy" id="858221"/>
    <lineage>
        <taxon>Eukaryota</taxon>
        <taxon>Fungi</taxon>
        <taxon>Dikarya</taxon>
        <taxon>Ascomycota</taxon>
        <taxon>Pezizomycotina</taxon>
        <taxon>Sordariomycetes</taxon>
        <taxon>Hypocreomycetidae</taxon>
        <taxon>Hypocreales</taxon>
        <taxon>Hypocreaceae</taxon>
        <taxon>Trichoderma</taxon>
    </lineage>
</organism>
<dbReference type="Pfam" id="PF13380">
    <property type="entry name" value="CoA_binding_2"/>
    <property type="match status" value="1"/>
</dbReference>
<dbReference type="InterPro" id="IPR003781">
    <property type="entry name" value="CoA-bd"/>
</dbReference>
<dbReference type="OrthoDB" id="5138418at2759"/>
<dbReference type="Gene3D" id="3.40.50.720">
    <property type="entry name" value="NAD(P)-binding Rossmann-like Domain"/>
    <property type="match status" value="1"/>
</dbReference>
<dbReference type="Proteomes" id="UP000219286">
    <property type="component" value="Unassembled WGS sequence"/>
</dbReference>
<name>A0A2H2ZDS3_TRIPA</name>
<protein>
    <recommendedName>
        <fullName evidence="1">CoA-binding domain-containing protein</fullName>
    </recommendedName>
</protein>
<proteinExistence type="predicted"/>
<dbReference type="PANTHER" id="PTHR33303">
    <property type="entry name" value="CYTOPLASMIC PROTEIN-RELATED"/>
    <property type="match status" value="1"/>
</dbReference>
<dbReference type="PANTHER" id="PTHR33303:SF2">
    <property type="entry name" value="COA-BINDING DOMAIN-CONTAINING PROTEIN"/>
    <property type="match status" value="1"/>
</dbReference>
<dbReference type="SUPFAM" id="SSF51735">
    <property type="entry name" value="NAD(P)-binding Rossmann-fold domains"/>
    <property type="match status" value="1"/>
</dbReference>
<accession>A0A2H2ZDS3</accession>
<dbReference type="EMBL" id="LFMI01000578">
    <property type="protein sequence ID" value="OTA05169.1"/>
    <property type="molecule type" value="Genomic_DNA"/>
</dbReference>
<comment type="caution">
    <text evidence="2">The sequence shown here is derived from an EMBL/GenBank/DDBJ whole genome shotgun (WGS) entry which is preliminary data.</text>
</comment>
<evidence type="ECO:0000259" key="1">
    <source>
        <dbReference type="SMART" id="SM00881"/>
    </source>
</evidence>
<dbReference type="SMART" id="SM00881">
    <property type="entry name" value="CoA_binding"/>
    <property type="match status" value="1"/>
</dbReference>